<reference evidence="3" key="1">
    <citation type="submission" date="2023-03" db="EMBL/GenBank/DDBJ databases">
        <title>Massive genome expansion in bonnet fungi (Mycena s.s.) driven by repeated elements and novel gene families across ecological guilds.</title>
        <authorList>
            <consortium name="Lawrence Berkeley National Laboratory"/>
            <person name="Harder C.B."/>
            <person name="Miyauchi S."/>
            <person name="Viragh M."/>
            <person name="Kuo A."/>
            <person name="Thoen E."/>
            <person name="Andreopoulos B."/>
            <person name="Lu D."/>
            <person name="Skrede I."/>
            <person name="Drula E."/>
            <person name="Henrissat B."/>
            <person name="Morin E."/>
            <person name="Kohler A."/>
            <person name="Barry K."/>
            <person name="LaButti K."/>
            <person name="Morin E."/>
            <person name="Salamov A."/>
            <person name="Lipzen A."/>
            <person name="Mereny Z."/>
            <person name="Hegedus B."/>
            <person name="Baldrian P."/>
            <person name="Stursova M."/>
            <person name="Weitz H."/>
            <person name="Taylor A."/>
            <person name="Grigoriev I.V."/>
            <person name="Nagy L.G."/>
            <person name="Martin F."/>
            <person name="Kauserud H."/>
        </authorList>
    </citation>
    <scope>NUCLEOTIDE SEQUENCE</scope>
    <source>
        <strain evidence="3">CBHHK200</strain>
    </source>
</reference>
<gene>
    <name evidence="3" type="ORF">C8F04DRAFT_1115545</name>
</gene>
<comment type="caution">
    <text evidence="3">The sequence shown here is derived from an EMBL/GenBank/DDBJ whole genome shotgun (WGS) entry which is preliminary data.</text>
</comment>
<feature type="transmembrane region" description="Helical" evidence="2">
    <location>
        <begin position="81"/>
        <end position="104"/>
    </location>
</feature>
<protein>
    <submittedName>
        <fullName evidence="3">Uncharacterized protein</fullName>
    </submittedName>
</protein>
<evidence type="ECO:0000313" key="4">
    <source>
        <dbReference type="Proteomes" id="UP001218188"/>
    </source>
</evidence>
<keyword evidence="2" id="KW-0812">Transmembrane</keyword>
<organism evidence="3 4">
    <name type="scientific">Mycena alexandri</name>
    <dbReference type="NCBI Taxonomy" id="1745969"/>
    <lineage>
        <taxon>Eukaryota</taxon>
        <taxon>Fungi</taxon>
        <taxon>Dikarya</taxon>
        <taxon>Basidiomycota</taxon>
        <taxon>Agaricomycotina</taxon>
        <taxon>Agaricomycetes</taxon>
        <taxon>Agaricomycetidae</taxon>
        <taxon>Agaricales</taxon>
        <taxon>Marasmiineae</taxon>
        <taxon>Mycenaceae</taxon>
        <taxon>Mycena</taxon>
    </lineage>
</organism>
<sequence length="149" mass="16294">MVHSPSQVPPSDNIELATMSNDPGSESMPLTPRAKEAEVKITLWRLINTAILLVLGIWKAATTYRGQSTAPTTLDWILGVLWALISYWVGIIEQENPACALWLFERDSSHVLRTSLWFLPVSALILASTGDATVISLSVPNLPSQVCLP</sequence>
<feature type="transmembrane region" description="Helical" evidence="2">
    <location>
        <begin position="43"/>
        <end position="61"/>
    </location>
</feature>
<keyword evidence="2" id="KW-0472">Membrane</keyword>
<dbReference type="Proteomes" id="UP001218188">
    <property type="component" value="Unassembled WGS sequence"/>
</dbReference>
<dbReference type="AlphaFoldDB" id="A0AAD6SMT3"/>
<name>A0AAD6SMT3_9AGAR</name>
<accession>A0AAD6SMT3</accession>
<evidence type="ECO:0000313" key="3">
    <source>
        <dbReference type="EMBL" id="KAJ7029816.1"/>
    </source>
</evidence>
<proteinExistence type="predicted"/>
<feature type="region of interest" description="Disordered" evidence="1">
    <location>
        <begin position="1"/>
        <end position="31"/>
    </location>
</feature>
<keyword evidence="2" id="KW-1133">Transmembrane helix</keyword>
<feature type="compositionally biased region" description="Polar residues" evidence="1">
    <location>
        <begin position="1"/>
        <end position="10"/>
    </location>
</feature>
<evidence type="ECO:0000256" key="1">
    <source>
        <dbReference type="SAM" id="MobiDB-lite"/>
    </source>
</evidence>
<dbReference type="EMBL" id="JARJCM010000097">
    <property type="protein sequence ID" value="KAJ7029816.1"/>
    <property type="molecule type" value="Genomic_DNA"/>
</dbReference>
<evidence type="ECO:0000256" key="2">
    <source>
        <dbReference type="SAM" id="Phobius"/>
    </source>
</evidence>
<keyword evidence="4" id="KW-1185">Reference proteome</keyword>